<proteinExistence type="predicted"/>
<gene>
    <name evidence="1" type="ORF">F8237_17135</name>
</gene>
<sequence>MRLRSSHLLSAVVPGRDKVASPGPITTGRCLAKTCSSVLLPIAIDRFRGMDPGSALRFAALVRDDSGVFGAPTAS</sequence>
<accession>A0A5P6P6M8</accession>
<dbReference type="OrthoDB" id="8256427at2"/>
<evidence type="ECO:0000313" key="2">
    <source>
        <dbReference type="Proteomes" id="UP000325641"/>
    </source>
</evidence>
<dbReference type="EMBL" id="CP044543">
    <property type="protein sequence ID" value="QFI73979.1"/>
    <property type="molecule type" value="Genomic_DNA"/>
</dbReference>
<protein>
    <submittedName>
        <fullName evidence="1">Uncharacterized protein</fullName>
    </submittedName>
</protein>
<dbReference type="AlphaFoldDB" id="A0A5P6P6M8"/>
<organism evidence="1 2">
    <name type="scientific">Bradyrhizobium betae</name>
    <dbReference type="NCBI Taxonomy" id="244734"/>
    <lineage>
        <taxon>Bacteria</taxon>
        <taxon>Pseudomonadati</taxon>
        <taxon>Pseudomonadota</taxon>
        <taxon>Alphaproteobacteria</taxon>
        <taxon>Hyphomicrobiales</taxon>
        <taxon>Nitrobacteraceae</taxon>
        <taxon>Bradyrhizobium</taxon>
    </lineage>
</organism>
<evidence type="ECO:0000313" key="1">
    <source>
        <dbReference type="EMBL" id="QFI73979.1"/>
    </source>
</evidence>
<reference evidence="2" key="1">
    <citation type="submission" date="2019-10" db="EMBL/GenBank/DDBJ databases">
        <title>Complete Genome Sequence of Bradyrhizobium betae type strain PL7HG1T.</title>
        <authorList>
            <person name="Bromfield E.S.P."/>
            <person name="Cloutier S."/>
        </authorList>
    </citation>
    <scope>NUCLEOTIDE SEQUENCE [LARGE SCALE GENOMIC DNA]</scope>
    <source>
        <strain evidence="2">PL7HG1</strain>
    </source>
</reference>
<dbReference type="Proteomes" id="UP000325641">
    <property type="component" value="Chromosome"/>
</dbReference>
<name>A0A5P6P6M8_9BRAD</name>
<dbReference type="KEGG" id="bbet:F8237_17135"/>